<organism evidence="1 2">
    <name type="scientific">Fragilariopsis cylindrus CCMP1102</name>
    <dbReference type="NCBI Taxonomy" id="635003"/>
    <lineage>
        <taxon>Eukaryota</taxon>
        <taxon>Sar</taxon>
        <taxon>Stramenopiles</taxon>
        <taxon>Ochrophyta</taxon>
        <taxon>Bacillariophyta</taxon>
        <taxon>Bacillariophyceae</taxon>
        <taxon>Bacillariophycidae</taxon>
        <taxon>Bacillariales</taxon>
        <taxon>Bacillariaceae</taxon>
        <taxon>Fragilariopsis</taxon>
    </lineage>
</organism>
<protein>
    <submittedName>
        <fullName evidence="1">Uncharacterized protein</fullName>
    </submittedName>
</protein>
<evidence type="ECO:0000313" key="2">
    <source>
        <dbReference type="Proteomes" id="UP000095751"/>
    </source>
</evidence>
<name>A0A1E7EZH3_9STRA</name>
<proteinExistence type="predicted"/>
<dbReference type="KEGG" id="fcy:FRACYDRAFT_245973"/>
<sequence length="356" mass="40789">MYKLKNEAWTLLLTIGCISIKGLGRLAQTNKVMKTAVIDDEAIWVSLYKQMNGVEYGIPKEILDKVGLMWLVIQMQKKSPPARSLAPPTHTENDLVLIGEMSYNSDKENNISHKVTRRFSITGEDLKHFLNTGNIDVNFYEPIIVADAEMISRKYAMLIESNKFDDYDKRREVGPTDIRWRKNIDFQARLLRLGNMKSCCCCFFDPEFPEFMPEEWHYPSLRPLDLSLNPSNWNNNDIDKLDFGRGKEKGRIDISGFFAEKGLPLQDSVQAKEIKARFPHRFCFGASFWFDVSLNKKIVITGLSIFALKACIFNDNSTILFEDEGRGEDEEDEEEGNSNNGVTVAHILSELYCPEV</sequence>
<gene>
    <name evidence="1" type="ORF">FRACYDRAFT_245973</name>
</gene>
<keyword evidence="2" id="KW-1185">Reference proteome</keyword>
<dbReference type="InParanoid" id="A0A1E7EZH3"/>
<dbReference type="EMBL" id="KV784368">
    <property type="protein sequence ID" value="OEU11420.1"/>
    <property type="molecule type" value="Genomic_DNA"/>
</dbReference>
<reference evidence="1 2" key="1">
    <citation type="submission" date="2016-09" db="EMBL/GenBank/DDBJ databases">
        <title>Extensive genetic diversity and differential bi-allelic expression allows diatom success in the polar Southern Ocean.</title>
        <authorList>
            <consortium name="DOE Joint Genome Institute"/>
            <person name="Mock T."/>
            <person name="Otillar R.P."/>
            <person name="Strauss J."/>
            <person name="Dupont C."/>
            <person name="Frickenhaus S."/>
            <person name="Maumus F."/>
            <person name="Mcmullan M."/>
            <person name="Sanges R."/>
            <person name="Schmutz J."/>
            <person name="Toseland A."/>
            <person name="Valas R."/>
            <person name="Veluchamy A."/>
            <person name="Ward B.J."/>
            <person name="Allen A."/>
            <person name="Barry K."/>
            <person name="Falciatore A."/>
            <person name="Ferrante M."/>
            <person name="Fortunato A.E."/>
            <person name="Gloeckner G."/>
            <person name="Gruber A."/>
            <person name="Hipkin R."/>
            <person name="Janech M."/>
            <person name="Kroth P."/>
            <person name="Leese F."/>
            <person name="Lindquist E."/>
            <person name="Lyon B.R."/>
            <person name="Martin J."/>
            <person name="Mayer C."/>
            <person name="Parker M."/>
            <person name="Quesneville H."/>
            <person name="Raymond J."/>
            <person name="Uhlig C."/>
            <person name="Valentin K.U."/>
            <person name="Worden A.Z."/>
            <person name="Armbrust E.V."/>
            <person name="Bowler C."/>
            <person name="Green B."/>
            <person name="Moulton V."/>
            <person name="Van Oosterhout C."/>
            <person name="Grigoriev I."/>
        </authorList>
    </citation>
    <scope>NUCLEOTIDE SEQUENCE [LARGE SCALE GENOMIC DNA]</scope>
    <source>
        <strain evidence="1 2">CCMP1102</strain>
    </source>
</reference>
<evidence type="ECO:0000313" key="1">
    <source>
        <dbReference type="EMBL" id="OEU11420.1"/>
    </source>
</evidence>
<dbReference type="Proteomes" id="UP000095751">
    <property type="component" value="Unassembled WGS sequence"/>
</dbReference>
<accession>A0A1E7EZH3</accession>
<dbReference type="AlphaFoldDB" id="A0A1E7EZH3"/>